<evidence type="ECO:0000313" key="3">
    <source>
        <dbReference type="Proteomes" id="UP000015530"/>
    </source>
</evidence>
<organism evidence="2 3">
    <name type="scientific">Colletotrichum gloeosporioides (strain Cg-14)</name>
    <name type="common">Anthracnose fungus</name>
    <name type="synonym">Glomerella cingulata</name>
    <dbReference type="NCBI Taxonomy" id="1237896"/>
    <lineage>
        <taxon>Eukaryota</taxon>
        <taxon>Fungi</taxon>
        <taxon>Dikarya</taxon>
        <taxon>Ascomycota</taxon>
        <taxon>Pezizomycotina</taxon>
        <taxon>Sordariomycetes</taxon>
        <taxon>Hypocreomycetidae</taxon>
        <taxon>Glomerellales</taxon>
        <taxon>Glomerellaceae</taxon>
        <taxon>Colletotrichum</taxon>
        <taxon>Colletotrichum gloeosporioides species complex</taxon>
    </lineage>
</organism>
<reference evidence="3" key="1">
    <citation type="journal article" date="2013" name="Mol. Plant Microbe Interact.">
        <title>Global aspects of pacC regulation of pathogenicity genes in Colletotrichum gloeosporioides as revealed by transcriptome analysis.</title>
        <authorList>
            <person name="Alkan N."/>
            <person name="Meng X."/>
            <person name="Friedlander G."/>
            <person name="Reuveni E."/>
            <person name="Sukno S."/>
            <person name="Sherman A."/>
            <person name="Thon M."/>
            <person name="Fluhr R."/>
            <person name="Prusky D."/>
        </authorList>
    </citation>
    <scope>NUCLEOTIDE SEQUENCE [LARGE SCALE GENOMIC DNA]</scope>
    <source>
        <strain evidence="3">Cg-14</strain>
    </source>
</reference>
<evidence type="ECO:0000256" key="1">
    <source>
        <dbReference type="SAM" id="MobiDB-lite"/>
    </source>
</evidence>
<dbReference type="EMBL" id="AMYD01004223">
    <property type="protein sequence ID" value="EQB43611.1"/>
    <property type="molecule type" value="Genomic_DNA"/>
</dbReference>
<name>T0KWA5_COLGC</name>
<protein>
    <submittedName>
        <fullName evidence="2">Uncharacterized protein</fullName>
    </submittedName>
</protein>
<sequence length="60" mass="6443">MPSRGTEKASAAQADSRRSSALASIQLARNAMRQDEIATTLYRSPWGDPEARVNPIVEGG</sequence>
<proteinExistence type="predicted"/>
<dbReference type="HOGENOM" id="CLU_2941586_0_0_1"/>
<feature type="compositionally biased region" description="Low complexity" evidence="1">
    <location>
        <begin position="9"/>
        <end position="20"/>
    </location>
</feature>
<evidence type="ECO:0000313" key="2">
    <source>
        <dbReference type="EMBL" id="EQB43611.1"/>
    </source>
</evidence>
<dbReference type="AlphaFoldDB" id="T0KWA5"/>
<feature type="region of interest" description="Disordered" evidence="1">
    <location>
        <begin position="1"/>
        <end position="20"/>
    </location>
</feature>
<gene>
    <name evidence="2" type="ORF">CGLO_17700</name>
</gene>
<comment type="caution">
    <text evidence="2">The sequence shown here is derived from an EMBL/GenBank/DDBJ whole genome shotgun (WGS) entry which is preliminary data.</text>
</comment>
<accession>T0KWA5</accession>
<dbReference type="Proteomes" id="UP000015530">
    <property type="component" value="Unassembled WGS sequence"/>
</dbReference>